<keyword evidence="2" id="KW-0325">Glycoprotein</keyword>
<proteinExistence type="predicted"/>
<protein>
    <submittedName>
        <fullName evidence="4">G-type lectin S-receptor-like serine/threonine-protein kinase At1g61550</fullName>
    </submittedName>
</protein>
<evidence type="ECO:0000256" key="1">
    <source>
        <dbReference type="ARBA" id="ARBA00022729"/>
    </source>
</evidence>
<dbReference type="InterPro" id="IPR036426">
    <property type="entry name" value="Bulb-type_lectin_dom_sf"/>
</dbReference>
<keyword evidence="4" id="KW-0418">Kinase</keyword>
<keyword evidence="4" id="KW-0675">Receptor</keyword>
<dbReference type="PANTHER" id="PTHR32444:SF118">
    <property type="entry name" value="OS09G0551150 PROTEIN"/>
    <property type="match status" value="1"/>
</dbReference>
<feature type="domain" description="Bulb-type lectin" evidence="3">
    <location>
        <begin position="1"/>
        <end position="116"/>
    </location>
</feature>
<dbReference type="InterPro" id="IPR001480">
    <property type="entry name" value="Bulb-type_lectin_dom"/>
</dbReference>
<reference evidence="4" key="1">
    <citation type="journal article" date="2019" name="Sci. Rep.">
        <title>Draft genome of Tanacetum cinerariifolium, the natural source of mosquito coil.</title>
        <authorList>
            <person name="Yamashiro T."/>
            <person name="Shiraishi A."/>
            <person name="Satake H."/>
            <person name="Nakayama K."/>
        </authorList>
    </citation>
    <scope>NUCLEOTIDE SEQUENCE</scope>
</reference>
<dbReference type="EMBL" id="BKCJ010981726">
    <property type="protein sequence ID" value="GFC59467.1"/>
    <property type="molecule type" value="Genomic_DNA"/>
</dbReference>
<dbReference type="SUPFAM" id="SSF51110">
    <property type="entry name" value="alpha-D-mannose-specific plant lectins"/>
    <property type="match status" value="1"/>
</dbReference>
<organism evidence="4">
    <name type="scientific">Tanacetum cinerariifolium</name>
    <name type="common">Dalmatian daisy</name>
    <name type="synonym">Chrysanthemum cinerariifolium</name>
    <dbReference type="NCBI Taxonomy" id="118510"/>
    <lineage>
        <taxon>Eukaryota</taxon>
        <taxon>Viridiplantae</taxon>
        <taxon>Streptophyta</taxon>
        <taxon>Embryophyta</taxon>
        <taxon>Tracheophyta</taxon>
        <taxon>Spermatophyta</taxon>
        <taxon>Magnoliopsida</taxon>
        <taxon>eudicotyledons</taxon>
        <taxon>Gunneridae</taxon>
        <taxon>Pentapetalae</taxon>
        <taxon>asterids</taxon>
        <taxon>campanulids</taxon>
        <taxon>Asterales</taxon>
        <taxon>Asteraceae</taxon>
        <taxon>Asteroideae</taxon>
        <taxon>Anthemideae</taxon>
        <taxon>Anthemidinae</taxon>
        <taxon>Tanacetum</taxon>
    </lineage>
</organism>
<dbReference type="AlphaFoldDB" id="A0A699Q5A4"/>
<accession>A0A699Q5A4</accession>
<evidence type="ECO:0000256" key="2">
    <source>
        <dbReference type="ARBA" id="ARBA00023180"/>
    </source>
</evidence>
<dbReference type="Gene3D" id="2.90.10.30">
    <property type="match status" value="1"/>
</dbReference>
<keyword evidence="4" id="KW-0430">Lectin</keyword>
<name>A0A699Q5A4_TANCI</name>
<evidence type="ECO:0000259" key="3">
    <source>
        <dbReference type="PROSITE" id="PS50927"/>
    </source>
</evidence>
<evidence type="ECO:0000313" key="4">
    <source>
        <dbReference type="EMBL" id="GFC59467.1"/>
    </source>
</evidence>
<dbReference type="GO" id="GO:0030246">
    <property type="term" value="F:carbohydrate binding"/>
    <property type="evidence" value="ECO:0007669"/>
    <property type="project" value="UniProtKB-KW"/>
</dbReference>
<dbReference type="Pfam" id="PF01453">
    <property type="entry name" value="B_lectin"/>
    <property type="match status" value="1"/>
</dbReference>
<sequence length="192" mass="21507">FSPDNSAKQYLGIWFKNITIRKIIWVANRESPLSISDTSSSLTIVDDGNLRILDGMILWESFDYPSNSLLPGMKLGTNGKTQGTHFMTSWKSDDDPTSGNFVVGLSEERPPQIFTWNGSKPHRRGGPWDGGKVIGVPEQDPGYSELNLEPENSRGGGYLTLHLLGSSDFRWLYLQPDAMFQMIYLDDDNKMG</sequence>
<keyword evidence="4" id="KW-0808">Transferase</keyword>
<dbReference type="PROSITE" id="PS50927">
    <property type="entry name" value="BULB_LECTIN"/>
    <property type="match status" value="1"/>
</dbReference>
<feature type="non-terminal residue" evidence="4">
    <location>
        <position position="1"/>
    </location>
</feature>
<dbReference type="PANTHER" id="PTHR32444">
    <property type="entry name" value="BULB-TYPE LECTIN DOMAIN-CONTAINING PROTEIN"/>
    <property type="match status" value="1"/>
</dbReference>
<comment type="caution">
    <text evidence="4">The sequence shown here is derived from an EMBL/GenBank/DDBJ whole genome shotgun (WGS) entry which is preliminary data.</text>
</comment>
<dbReference type="GO" id="GO:0016301">
    <property type="term" value="F:kinase activity"/>
    <property type="evidence" value="ECO:0007669"/>
    <property type="project" value="UniProtKB-KW"/>
</dbReference>
<keyword evidence="1" id="KW-0732">Signal</keyword>
<gene>
    <name evidence="4" type="ORF">Tci_831437</name>
</gene>